<dbReference type="PANTHER" id="PTHR11274:SF0">
    <property type="entry name" value="GENERAL TRANSCRIPTION AND DNA REPAIR FACTOR IIH HELICASE SUBUNIT XPB"/>
    <property type="match status" value="1"/>
</dbReference>
<dbReference type="GO" id="GO:0005524">
    <property type="term" value="F:ATP binding"/>
    <property type="evidence" value="ECO:0007669"/>
    <property type="project" value="UniProtKB-KW"/>
</dbReference>
<evidence type="ECO:0000256" key="3">
    <source>
        <dbReference type="ARBA" id="ARBA00022806"/>
    </source>
</evidence>
<dbReference type="Pfam" id="PF04851">
    <property type="entry name" value="ResIII"/>
    <property type="match status" value="1"/>
</dbReference>
<dbReference type="Gene3D" id="3.40.50.300">
    <property type="entry name" value="P-loop containing nucleotide triphosphate hydrolases"/>
    <property type="match status" value="2"/>
</dbReference>
<feature type="domain" description="Helicase ATP-binding" evidence="5">
    <location>
        <begin position="291"/>
        <end position="458"/>
    </location>
</feature>
<dbReference type="SUPFAM" id="SSF52540">
    <property type="entry name" value="P-loop containing nucleoside triphosphate hydrolases"/>
    <property type="match status" value="1"/>
</dbReference>
<gene>
    <name evidence="7" type="ORF">EYQ70_00955</name>
</gene>
<dbReference type="Pfam" id="PF00271">
    <property type="entry name" value="Helicase_C"/>
    <property type="match status" value="1"/>
</dbReference>
<dbReference type="PROSITE" id="PS51194">
    <property type="entry name" value="HELICASE_CTER"/>
    <property type="match status" value="1"/>
</dbReference>
<dbReference type="SMART" id="SM00490">
    <property type="entry name" value="HELICc"/>
    <property type="match status" value="1"/>
</dbReference>
<keyword evidence="2" id="KW-0378">Hydrolase</keyword>
<evidence type="ECO:0000313" key="7">
    <source>
        <dbReference type="EMBL" id="HIF36980.1"/>
    </source>
</evidence>
<name>A0A7J4GTX7_9ARCH</name>
<dbReference type="InterPro" id="IPR001650">
    <property type="entry name" value="Helicase_C-like"/>
</dbReference>
<evidence type="ECO:0000313" key="8">
    <source>
        <dbReference type="Proteomes" id="UP000585802"/>
    </source>
</evidence>
<dbReference type="PROSITE" id="PS51192">
    <property type="entry name" value="HELICASE_ATP_BIND_1"/>
    <property type="match status" value="1"/>
</dbReference>
<proteinExistence type="predicted"/>
<keyword evidence="4" id="KW-0067">ATP-binding</keyword>
<dbReference type="PANTHER" id="PTHR11274">
    <property type="entry name" value="RAD25/XP-B DNA REPAIR HELICASE"/>
    <property type="match status" value="1"/>
</dbReference>
<reference evidence="8" key="1">
    <citation type="journal article" date="2019" name="bioRxiv">
        <title>Genome diversification in globally distributed novel marine Proteobacteria is linked to environmental adaptation.</title>
        <authorList>
            <person name="Zhou Z."/>
            <person name="Tran P.Q."/>
            <person name="Kieft K."/>
            <person name="Anantharaman K."/>
        </authorList>
    </citation>
    <scope>NUCLEOTIDE SEQUENCE [LARGE SCALE GENOMIC DNA]</scope>
</reference>
<evidence type="ECO:0000256" key="1">
    <source>
        <dbReference type="ARBA" id="ARBA00022741"/>
    </source>
</evidence>
<dbReference type="InterPro" id="IPR014001">
    <property type="entry name" value="Helicase_ATP-bd"/>
</dbReference>
<evidence type="ECO:0000259" key="6">
    <source>
        <dbReference type="PROSITE" id="PS51194"/>
    </source>
</evidence>
<dbReference type="GO" id="GO:0016787">
    <property type="term" value="F:hydrolase activity"/>
    <property type="evidence" value="ECO:0007669"/>
    <property type="project" value="UniProtKB-KW"/>
</dbReference>
<dbReference type="SMART" id="SM00487">
    <property type="entry name" value="DEXDc"/>
    <property type="match status" value="1"/>
</dbReference>
<keyword evidence="1" id="KW-0547">Nucleotide-binding</keyword>
<dbReference type="GO" id="GO:0140097">
    <property type="term" value="F:catalytic activity, acting on DNA"/>
    <property type="evidence" value="ECO:0007669"/>
    <property type="project" value="UniProtKB-ARBA"/>
</dbReference>
<evidence type="ECO:0000259" key="5">
    <source>
        <dbReference type="PROSITE" id="PS51192"/>
    </source>
</evidence>
<evidence type="ECO:0000256" key="2">
    <source>
        <dbReference type="ARBA" id="ARBA00022801"/>
    </source>
</evidence>
<sequence length="727" mass="83629">MEVECSVSFNQEKIKDNYSTDEDNVLKDFYIPVLKESVSYDRAVGYFSSQGLLKFLQGIDGLLKNNGKMRLVIGDTLSDDEYASIKNSDDYQDVYKRLDEKWSEIFSSSESELSKHRLHIFSWLLNRGFLEIKYAFRRKGLFHKKIGIVKDKDGSIVSFSGSMNETESAMTSNRDNPDGNSEEFSVYPSWKEEAFESYGQSKIDSFNKVWNCRETNTITIDLPSSHYERIKGVYTNSTAPKSNIEKNQAELFDQIINDDNDEKFDFIKPRLPKRIGGNKYKIREHQIDALKKWQQNNYHGIMALATGAGKTITAIHGAVKISEKNRIVLVVSVPYQVLAEQWCSVLEMFNIKAIKCYESRVKWQPTLVREIQNFLLEIGDFLAIVVVNATLAREEFTSLVGEVPSKSLFFVGDECHHHGGNNIARKLPDAKYRLGLSATPWSESEEDSRIILESFYGPIVASYTLKEALQDDVLTGYKYFIYPVSLNSEEEEDYEKLSQQISSLYNKEDRSNTEDSILSNLIFKRARLLDALEDKFLSLENLLSSKDISQHTLFYCGSGSSMFSDSVEDGDNEKIRSIDRITKILYKNNWNISKFTAEESHKDRVRILENFTTKNIDAIAAIKVLDEGFDVPMCKEAYITASSRNERQFIQRRGRILRKSPGKKEAIIHDFVILPNKRDHVYKKLVENELNRVKEFYSVANNKIDLYDSIVKILNDYNIDIDFMEGD</sequence>
<dbReference type="EMBL" id="DUCX01000016">
    <property type="protein sequence ID" value="HIF36980.1"/>
    <property type="molecule type" value="Genomic_DNA"/>
</dbReference>
<dbReference type="InterPro" id="IPR050615">
    <property type="entry name" value="ATP-dep_DNA_Helicase"/>
</dbReference>
<accession>A0A7J4GTX7</accession>
<protein>
    <submittedName>
        <fullName evidence="7">DEAD/DEAH box helicase</fullName>
    </submittedName>
</protein>
<dbReference type="CDD" id="cd09179">
    <property type="entry name" value="PLDc_N_DEXD_a"/>
    <property type="match status" value="1"/>
</dbReference>
<dbReference type="InterPro" id="IPR006935">
    <property type="entry name" value="Helicase/UvrB_N"/>
</dbReference>
<dbReference type="GO" id="GO:0003677">
    <property type="term" value="F:DNA binding"/>
    <property type="evidence" value="ECO:0007669"/>
    <property type="project" value="InterPro"/>
</dbReference>
<dbReference type="Gene3D" id="3.30.870.10">
    <property type="entry name" value="Endonuclease Chain A"/>
    <property type="match status" value="1"/>
</dbReference>
<dbReference type="AlphaFoldDB" id="A0A7J4GTX7"/>
<feature type="domain" description="Helicase C-terminal" evidence="6">
    <location>
        <begin position="547"/>
        <end position="718"/>
    </location>
</feature>
<dbReference type="Proteomes" id="UP000585802">
    <property type="component" value="Unassembled WGS sequence"/>
</dbReference>
<keyword evidence="3 7" id="KW-0347">Helicase</keyword>
<dbReference type="InterPro" id="IPR027417">
    <property type="entry name" value="P-loop_NTPase"/>
</dbReference>
<evidence type="ECO:0000256" key="4">
    <source>
        <dbReference type="ARBA" id="ARBA00022840"/>
    </source>
</evidence>
<comment type="caution">
    <text evidence="7">The sequence shown here is derived from an EMBL/GenBank/DDBJ whole genome shotgun (WGS) entry which is preliminary data.</text>
</comment>
<dbReference type="GO" id="GO:0004386">
    <property type="term" value="F:helicase activity"/>
    <property type="evidence" value="ECO:0007669"/>
    <property type="project" value="UniProtKB-KW"/>
</dbReference>
<organism evidence="7 8">
    <name type="scientific">Marine Group III euryarchaeote</name>
    <dbReference type="NCBI Taxonomy" id="2173149"/>
    <lineage>
        <taxon>Archaea</taxon>
        <taxon>Methanobacteriati</taxon>
        <taxon>Thermoplasmatota</taxon>
        <taxon>Thermoplasmata</taxon>
        <taxon>Candidatus Thermoprofundales</taxon>
    </lineage>
</organism>